<evidence type="ECO:0000256" key="2">
    <source>
        <dbReference type="ARBA" id="ARBA00022679"/>
    </source>
</evidence>
<evidence type="ECO:0000313" key="5">
    <source>
        <dbReference type="Proteomes" id="UP001199469"/>
    </source>
</evidence>
<reference evidence="4 5" key="1">
    <citation type="submission" date="2021-11" db="EMBL/GenBank/DDBJ databases">
        <title>Draft genome sequence of Actinomycetospora sp. SF1 isolated from the rhizosphere soil.</title>
        <authorList>
            <person name="Duangmal K."/>
            <person name="Chantavorakit T."/>
        </authorList>
    </citation>
    <scope>NUCLEOTIDE SEQUENCE [LARGE SCALE GENOMIC DNA]</scope>
    <source>
        <strain evidence="4 5">TBRC 5722</strain>
    </source>
</reference>
<evidence type="ECO:0000313" key="4">
    <source>
        <dbReference type="EMBL" id="MCD2196161.1"/>
    </source>
</evidence>
<accession>A0ABS8PD06</accession>
<comment type="similarity">
    <text evidence="1">Belongs to the transferase hexapeptide repeat family.</text>
</comment>
<dbReference type="PANTHER" id="PTHR23416:SF23">
    <property type="entry name" value="ACETYLTRANSFERASE C18B11.09C-RELATED"/>
    <property type="match status" value="1"/>
</dbReference>
<dbReference type="Gene3D" id="2.160.10.10">
    <property type="entry name" value="Hexapeptide repeat proteins"/>
    <property type="match status" value="1"/>
</dbReference>
<dbReference type="SUPFAM" id="SSF51161">
    <property type="entry name" value="Trimeric LpxA-like enzymes"/>
    <property type="match status" value="1"/>
</dbReference>
<keyword evidence="5" id="KW-1185">Reference proteome</keyword>
<dbReference type="RefSeq" id="WP_230738015.1">
    <property type="nucleotide sequence ID" value="NZ_JAJNDB010000005.1"/>
</dbReference>
<keyword evidence="2" id="KW-0808">Transferase</keyword>
<comment type="caution">
    <text evidence="4">The sequence shown here is derived from an EMBL/GenBank/DDBJ whole genome shotgun (WGS) entry which is preliminary data.</text>
</comment>
<evidence type="ECO:0000256" key="1">
    <source>
        <dbReference type="ARBA" id="ARBA00007274"/>
    </source>
</evidence>
<organism evidence="4 5">
    <name type="scientific">Actinomycetospora endophytica</name>
    <dbReference type="NCBI Taxonomy" id="2291215"/>
    <lineage>
        <taxon>Bacteria</taxon>
        <taxon>Bacillati</taxon>
        <taxon>Actinomycetota</taxon>
        <taxon>Actinomycetes</taxon>
        <taxon>Pseudonocardiales</taxon>
        <taxon>Pseudonocardiaceae</taxon>
        <taxon>Actinomycetospora</taxon>
    </lineage>
</organism>
<feature type="compositionally biased region" description="Polar residues" evidence="3">
    <location>
        <begin position="169"/>
        <end position="179"/>
    </location>
</feature>
<protein>
    <recommendedName>
        <fullName evidence="6">Colanic acid biosynthesis acetyltransferase WcaF</fullName>
    </recommendedName>
</protein>
<evidence type="ECO:0008006" key="6">
    <source>
        <dbReference type="Google" id="ProtNLM"/>
    </source>
</evidence>
<dbReference type="InterPro" id="IPR051159">
    <property type="entry name" value="Hexapeptide_acetyltransf"/>
</dbReference>
<gene>
    <name evidence="4" type="ORF">LQ327_22570</name>
</gene>
<proteinExistence type="inferred from homology"/>
<feature type="region of interest" description="Disordered" evidence="3">
    <location>
        <begin position="162"/>
        <end position="208"/>
    </location>
</feature>
<dbReference type="InterPro" id="IPR011004">
    <property type="entry name" value="Trimer_LpxA-like_sf"/>
</dbReference>
<sequence length="208" mass="22821">MTTRRLQDFTGVGYDKGRSPAWQIAWWVVSHLVFQAWWCPARTRPTILRTFGAEVGRGCNIRNGVKVHWPWKLAVGEHCWIGEGVWLLNLEPIMIGDQVCISQEAFLCTGSHRRRDPNFEYDNAPIVVGEGAWVALRAIVLRGATVPADGLVPAGVVFQQEGSAPEITRPSSPEGQLKQTRGGKAPSSPLPWPDATSNVAGQSRGGRT</sequence>
<name>A0ABS8PD06_9PSEU</name>
<evidence type="ECO:0000256" key="3">
    <source>
        <dbReference type="SAM" id="MobiDB-lite"/>
    </source>
</evidence>
<dbReference type="Proteomes" id="UP001199469">
    <property type="component" value="Unassembled WGS sequence"/>
</dbReference>
<dbReference type="EMBL" id="JAJNDB010000005">
    <property type="protein sequence ID" value="MCD2196161.1"/>
    <property type="molecule type" value="Genomic_DNA"/>
</dbReference>
<dbReference type="PANTHER" id="PTHR23416">
    <property type="entry name" value="SIALIC ACID SYNTHASE-RELATED"/>
    <property type="match status" value="1"/>
</dbReference>